<dbReference type="KEGG" id="tper:IWA51_06275"/>
<evidence type="ECO:0000313" key="5">
    <source>
        <dbReference type="EMBL" id="QPZ99893.1"/>
    </source>
</evidence>
<dbReference type="PANTHER" id="PTHR43034">
    <property type="entry name" value="ION-TRANSLOCATING OXIDOREDUCTASE COMPLEX SUBUNIT C"/>
    <property type="match status" value="1"/>
</dbReference>
<dbReference type="SUPFAM" id="SSF54862">
    <property type="entry name" value="4Fe-4S ferredoxins"/>
    <property type="match status" value="1"/>
</dbReference>
<dbReference type="Pfam" id="PF13183">
    <property type="entry name" value="Fer4_8"/>
    <property type="match status" value="1"/>
</dbReference>
<name>A0A7T3RB93_9SPIR</name>
<dbReference type="PROSITE" id="PS51379">
    <property type="entry name" value="4FE4S_FER_2"/>
    <property type="match status" value="1"/>
</dbReference>
<sequence>MRYVSNFVRSERQMFKTCVRAFLPPFPVVAFRQGKGSDCSAVVSEGDAVREGQLIAVLPDGDSVHSPVPGTVDSIFQTTLPDGKLGTSVKIRTGGSFSFLGKKDVVTNWHTLLKSEILDAIKSCGVVNTFFEPEPLFEIIEKSSEIKNNFLVVRMFDEDPGRLTDSFVAQFCLSKVTEGACITARAMGAAGIVFVLDKNQEFNPSLLNDSVPFCAVRVDASKYPAGFRENIITAVRKNARLPEYKFFSAMSRKSIFIDPETALSVYEAVVLGKPVIERFVHVTGNCLRSAAMMKVRIGTSISSLAEQCGGFKIAPAKIAVNGLITGKTVADPEVCITKSIKSVSFIPSSELFNQVLSPCIRCGKCRSVCPEHLYPDLMYRSATEGLATGNELKKTAALCSLCNLCSSACPARLPLSIGVRLLQEK</sequence>
<dbReference type="GO" id="GO:0046872">
    <property type="term" value="F:metal ion binding"/>
    <property type="evidence" value="ECO:0007669"/>
    <property type="project" value="UniProtKB-KW"/>
</dbReference>
<protein>
    <submittedName>
        <fullName evidence="5">4Fe-4S dicluster domain-containing protein</fullName>
    </submittedName>
</protein>
<dbReference type="PANTHER" id="PTHR43034:SF2">
    <property type="entry name" value="ION-TRANSLOCATING OXIDOREDUCTASE COMPLEX SUBUNIT C"/>
    <property type="match status" value="1"/>
</dbReference>
<dbReference type="GO" id="GO:0009055">
    <property type="term" value="F:electron transfer activity"/>
    <property type="evidence" value="ECO:0007669"/>
    <property type="project" value="InterPro"/>
</dbReference>
<accession>A0A7T3RB93</accession>
<keyword evidence="3" id="KW-0411">Iron-sulfur</keyword>
<dbReference type="RefSeq" id="WP_198441816.1">
    <property type="nucleotide sequence ID" value="NZ_CBCSHE010000003.1"/>
</dbReference>
<dbReference type="Gene3D" id="3.30.70.20">
    <property type="match status" value="1"/>
</dbReference>
<organism evidence="5 6">
    <name type="scientific">Treponema peruense</name>
    <dbReference type="NCBI Taxonomy" id="2787628"/>
    <lineage>
        <taxon>Bacteria</taxon>
        <taxon>Pseudomonadati</taxon>
        <taxon>Spirochaetota</taxon>
        <taxon>Spirochaetia</taxon>
        <taxon>Spirochaetales</taxon>
        <taxon>Treponemataceae</taxon>
        <taxon>Treponema</taxon>
    </lineage>
</organism>
<proteinExistence type="predicted"/>
<keyword evidence="2" id="KW-0408">Iron</keyword>
<dbReference type="InterPro" id="IPR017896">
    <property type="entry name" value="4Fe4S_Fe-S-bd"/>
</dbReference>
<evidence type="ECO:0000256" key="2">
    <source>
        <dbReference type="ARBA" id="ARBA00023004"/>
    </source>
</evidence>
<dbReference type="InterPro" id="IPR026902">
    <property type="entry name" value="RnfC_N"/>
</dbReference>
<evidence type="ECO:0000256" key="1">
    <source>
        <dbReference type="ARBA" id="ARBA00022723"/>
    </source>
</evidence>
<dbReference type="GO" id="GO:0051539">
    <property type="term" value="F:4 iron, 4 sulfur cluster binding"/>
    <property type="evidence" value="ECO:0007669"/>
    <property type="project" value="InterPro"/>
</dbReference>
<gene>
    <name evidence="5" type="ORF">IWA51_06275</name>
</gene>
<dbReference type="Pfam" id="PF13375">
    <property type="entry name" value="RnfC_N"/>
    <property type="match status" value="1"/>
</dbReference>
<evidence type="ECO:0000256" key="3">
    <source>
        <dbReference type="ARBA" id="ARBA00023014"/>
    </source>
</evidence>
<evidence type="ECO:0000313" key="6">
    <source>
        <dbReference type="Proteomes" id="UP000595224"/>
    </source>
</evidence>
<dbReference type="SUPFAM" id="SSF142019">
    <property type="entry name" value="Nqo1 FMN-binding domain-like"/>
    <property type="match status" value="1"/>
</dbReference>
<feature type="domain" description="4Fe-4S ferredoxin-type" evidence="4">
    <location>
        <begin position="348"/>
        <end position="380"/>
    </location>
</feature>
<dbReference type="EMBL" id="CP064936">
    <property type="protein sequence ID" value="QPZ99893.1"/>
    <property type="molecule type" value="Genomic_DNA"/>
</dbReference>
<reference evidence="5 6" key="1">
    <citation type="submission" date="2020-11" db="EMBL/GenBank/DDBJ databases">
        <title>Treponema Peruensis nv. sp., first commensal Treponema isolated from human feces.</title>
        <authorList>
            <person name="Belkhou C."/>
            <person name="Raes J."/>
        </authorList>
    </citation>
    <scope>NUCLEOTIDE SEQUENCE [LARGE SCALE GENOMIC DNA]</scope>
    <source>
        <strain evidence="5 6">RCC2812</strain>
    </source>
</reference>
<dbReference type="GO" id="GO:0016020">
    <property type="term" value="C:membrane"/>
    <property type="evidence" value="ECO:0007669"/>
    <property type="project" value="InterPro"/>
</dbReference>
<dbReference type="InterPro" id="IPR037225">
    <property type="entry name" value="Nuo51_FMN-bd_sf"/>
</dbReference>
<keyword evidence="1" id="KW-0479">Metal-binding</keyword>
<dbReference type="AlphaFoldDB" id="A0A7T3RB93"/>
<dbReference type="InterPro" id="IPR017900">
    <property type="entry name" value="4Fe4S_Fe_S_CS"/>
</dbReference>
<dbReference type="PROSITE" id="PS00198">
    <property type="entry name" value="4FE4S_FER_1"/>
    <property type="match status" value="1"/>
</dbReference>
<dbReference type="InterPro" id="IPR010208">
    <property type="entry name" value="Ion_transpt_RnfC/RsxC"/>
</dbReference>
<dbReference type="Proteomes" id="UP000595224">
    <property type="component" value="Chromosome"/>
</dbReference>
<evidence type="ECO:0000259" key="4">
    <source>
        <dbReference type="PROSITE" id="PS51379"/>
    </source>
</evidence>
<keyword evidence="6" id="KW-1185">Reference proteome</keyword>